<dbReference type="InterPro" id="IPR050309">
    <property type="entry name" value="Type-B_Carboxylest/Lipase"/>
</dbReference>
<feature type="region of interest" description="Disordered" evidence="4">
    <location>
        <begin position="581"/>
        <end position="601"/>
    </location>
</feature>
<feature type="region of interest" description="Disordered" evidence="4">
    <location>
        <begin position="531"/>
        <end position="556"/>
    </location>
</feature>
<keyword evidence="2 3" id="KW-0378">Hydrolase</keyword>
<dbReference type="Gene3D" id="3.40.50.1820">
    <property type="entry name" value="alpha/beta hydrolase"/>
    <property type="match status" value="1"/>
</dbReference>
<evidence type="ECO:0000256" key="1">
    <source>
        <dbReference type="ARBA" id="ARBA00005964"/>
    </source>
</evidence>
<evidence type="ECO:0000256" key="4">
    <source>
        <dbReference type="SAM" id="MobiDB-lite"/>
    </source>
</evidence>
<sequence>MGAFSHLTAAAVLGLSVVVTAQNSSSSAALPIVDLGYARQQASSFNVTGGYYNFSNIRYAAPPIGDLRFAAPQAPAVNRSQVQTGSVSRICPQANPAWNAIAAQFIPAYLLGQTNFTMSDFNLTTSSNTTAAPARDPRENEDCLFLDVMVPEGIFNSNEQHPVLVWIYGGGYTAGSKAGSGNPAGLLERSQADNSSGVIYVSMNYRLGAMGWLSGPTFQENATANAGLHDQRFALDWVQENIHLFGGDPKNVTVFGESAGGGSIMHQITAYGGNKGPVPFAGAVTQSPGFFPVVSPATQEGVYNDFLALLNVSTLAEARRLPSSAIIAANAKQVVAASYGQFVYGPAVDGDFVPALPGQLLARGQFDKNVSIMTGHNAAEGLLFTSPFINSDAALRDFLTMSFPALSYMPSTLNYITETLYPPIFDGSQAQNYTNQIGRSEAILSEVSFTCNAVWLNKAYNNETHAYLFNVPPSIHGQDIAYTYYNGNGSASSTVTNVPVASVQAWVSPKLISSSTEIEEQLDEHFSEKMLPADTSTLSRKKTVKKPKSLESGGGLSRAKTVTYKLRLPGSSLPGQFPAFFEQHTGPDTPPSSPKARTAMAGTPDMPAVDNMFNSAADEKASKPDPTLEYSSLLIAKPLPFKFNMKIRNKKKAEYVAREWMFYKMDGEFEDSKCYWEGGNAGNKMYGWGEVHK</sequence>
<reference evidence="6 7" key="1">
    <citation type="submission" date="2018-10" db="EMBL/GenBank/DDBJ databases">
        <title>Fifty Aureobasidium pullulans genomes reveal a recombining polyextremotolerant generalist.</title>
        <authorList>
            <person name="Gostincar C."/>
            <person name="Turk M."/>
            <person name="Zajc J."/>
            <person name="Gunde-Cimerman N."/>
        </authorList>
    </citation>
    <scope>NUCLEOTIDE SEQUENCE [LARGE SCALE GENOMIC DNA]</scope>
    <source>
        <strain evidence="6 7">EXF-3380</strain>
    </source>
</reference>
<dbReference type="Proteomes" id="UP000304947">
    <property type="component" value="Unassembled WGS sequence"/>
</dbReference>
<feature type="domain" description="Carboxylesterase type B" evidence="5">
    <location>
        <begin position="48"/>
        <end position="480"/>
    </location>
</feature>
<dbReference type="InterPro" id="IPR002018">
    <property type="entry name" value="CarbesteraseB"/>
</dbReference>
<keyword evidence="3" id="KW-0732">Signal</keyword>
<accession>A0A4V4LJ00</accession>
<dbReference type="Pfam" id="PF00135">
    <property type="entry name" value="COesterase"/>
    <property type="match status" value="1"/>
</dbReference>
<evidence type="ECO:0000313" key="6">
    <source>
        <dbReference type="EMBL" id="TIA50617.1"/>
    </source>
</evidence>
<dbReference type="AlphaFoldDB" id="A0A4V4LJ00"/>
<evidence type="ECO:0000256" key="2">
    <source>
        <dbReference type="ARBA" id="ARBA00022801"/>
    </source>
</evidence>
<organism evidence="6 7">
    <name type="scientific">Aureobasidium pullulans</name>
    <name type="common">Black yeast</name>
    <name type="synonym">Pullularia pullulans</name>
    <dbReference type="NCBI Taxonomy" id="5580"/>
    <lineage>
        <taxon>Eukaryota</taxon>
        <taxon>Fungi</taxon>
        <taxon>Dikarya</taxon>
        <taxon>Ascomycota</taxon>
        <taxon>Pezizomycotina</taxon>
        <taxon>Dothideomycetes</taxon>
        <taxon>Dothideomycetidae</taxon>
        <taxon>Dothideales</taxon>
        <taxon>Saccotheciaceae</taxon>
        <taxon>Aureobasidium</taxon>
    </lineage>
</organism>
<comment type="caution">
    <text evidence="6">The sequence shown here is derived from an EMBL/GenBank/DDBJ whole genome shotgun (WGS) entry which is preliminary data.</text>
</comment>
<evidence type="ECO:0000259" key="5">
    <source>
        <dbReference type="Pfam" id="PF00135"/>
    </source>
</evidence>
<feature type="chain" id="PRO_5020857303" description="Carboxylic ester hydrolase" evidence="3">
    <location>
        <begin position="22"/>
        <end position="693"/>
    </location>
</feature>
<protein>
    <recommendedName>
        <fullName evidence="3">Carboxylic ester hydrolase</fullName>
        <ecNumber evidence="3">3.1.1.-</ecNumber>
    </recommendedName>
</protein>
<evidence type="ECO:0000256" key="3">
    <source>
        <dbReference type="RuleBase" id="RU361235"/>
    </source>
</evidence>
<feature type="signal peptide" evidence="3">
    <location>
        <begin position="1"/>
        <end position="21"/>
    </location>
</feature>
<dbReference type="PANTHER" id="PTHR11559">
    <property type="entry name" value="CARBOXYLESTERASE"/>
    <property type="match status" value="1"/>
</dbReference>
<gene>
    <name evidence="6" type="ORF">D6C83_04715</name>
</gene>
<evidence type="ECO:0000313" key="7">
    <source>
        <dbReference type="Proteomes" id="UP000304947"/>
    </source>
</evidence>
<dbReference type="PROSITE" id="PS00122">
    <property type="entry name" value="CARBOXYLESTERASE_B_1"/>
    <property type="match status" value="1"/>
</dbReference>
<proteinExistence type="inferred from homology"/>
<dbReference type="SUPFAM" id="SSF53474">
    <property type="entry name" value="alpha/beta-Hydrolases"/>
    <property type="match status" value="1"/>
</dbReference>
<comment type="similarity">
    <text evidence="1 3">Belongs to the type-B carboxylesterase/lipase family.</text>
</comment>
<dbReference type="EC" id="3.1.1.-" evidence="3"/>
<dbReference type="InterPro" id="IPR029058">
    <property type="entry name" value="AB_hydrolase_fold"/>
</dbReference>
<dbReference type="EMBL" id="QZBU01001391">
    <property type="protein sequence ID" value="TIA50617.1"/>
    <property type="molecule type" value="Genomic_DNA"/>
</dbReference>
<dbReference type="GO" id="GO:0016787">
    <property type="term" value="F:hydrolase activity"/>
    <property type="evidence" value="ECO:0007669"/>
    <property type="project" value="UniProtKB-KW"/>
</dbReference>
<name>A0A4V4LJ00_AURPU</name>
<dbReference type="InterPro" id="IPR019826">
    <property type="entry name" value="Carboxylesterase_B_AS"/>
</dbReference>